<evidence type="ECO:0000313" key="2">
    <source>
        <dbReference type="Proteomes" id="UP000470520"/>
    </source>
</evidence>
<comment type="caution">
    <text evidence="1">The sequence shown here is derived from an EMBL/GenBank/DDBJ whole genome shotgun (WGS) entry which is preliminary data.</text>
</comment>
<dbReference type="RefSeq" id="WP_164193334.1">
    <property type="nucleotide sequence ID" value="NZ_JAAGMR010000292.1"/>
</dbReference>
<organism evidence="1 2">
    <name type="scientific">Streptomyces bauhiniae</name>
    <dbReference type="NCBI Taxonomy" id="2340725"/>
    <lineage>
        <taxon>Bacteria</taxon>
        <taxon>Bacillati</taxon>
        <taxon>Actinomycetota</taxon>
        <taxon>Actinomycetes</taxon>
        <taxon>Kitasatosporales</taxon>
        <taxon>Streptomycetaceae</taxon>
        <taxon>Streptomyces</taxon>
    </lineage>
</organism>
<dbReference type="EMBL" id="JAAGMR010000292">
    <property type="protein sequence ID" value="NEB95067.1"/>
    <property type="molecule type" value="Genomic_DNA"/>
</dbReference>
<accession>A0A7K3QYS8</accession>
<name>A0A7K3QYS8_9ACTN</name>
<protein>
    <submittedName>
        <fullName evidence="1">Uncharacterized protein</fullName>
    </submittedName>
</protein>
<gene>
    <name evidence="1" type="ORF">G3I21_25880</name>
</gene>
<proteinExistence type="predicted"/>
<reference evidence="1 2" key="1">
    <citation type="submission" date="2020-01" db="EMBL/GenBank/DDBJ databases">
        <title>Insect and environment-associated Actinomycetes.</title>
        <authorList>
            <person name="Currrie C."/>
            <person name="Chevrette M."/>
            <person name="Carlson C."/>
            <person name="Stubbendieck R."/>
            <person name="Wendt-Pienkowski E."/>
        </authorList>
    </citation>
    <scope>NUCLEOTIDE SEQUENCE [LARGE SCALE GENOMIC DNA]</scope>
    <source>
        <strain evidence="1 2">SID7754</strain>
    </source>
</reference>
<evidence type="ECO:0000313" key="1">
    <source>
        <dbReference type="EMBL" id="NEB95067.1"/>
    </source>
</evidence>
<feature type="non-terminal residue" evidence="1">
    <location>
        <position position="83"/>
    </location>
</feature>
<feature type="non-terminal residue" evidence="1">
    <location>
        <position position="1"/>
    </location>
</feature>
<sequence>GAEPILDAVSGLGEEGGAAAGTLDIIATVANLAMDAVSGLSLVLVPIGHVVGGLVSAFSALPGPIQSAALAMLLFRRAQPALT</sequence>
<dbReference type="AlphaFoldDB" id="A0A7K3QYS8"/>
<dbReference type="Proteomes" id="UP000470520">
    <property type="component" value="Unassembled WGS sequence"/>
</dbReference>